<feature type="compositionally biased region" description="Basic residues" evidence="1">
    <location>
        <begin position="126"/>
        <end position="141"/>
    </location>
</feature>
<feature type="region of interest" description="Disordered" evidence="1">
    <location>
        <begin position="214"/>
        <end position="244"/>
    </location>
</feature>
<dbReference type="Proteomes" id="UP000298663">
    <property type="component" value="Unassembled WGS sequence"/>
</dbReference>
<feature type="region of interest" description="Disordered" evidence="1">
    <location>
        <begin position="52"/>
        <end position="202"/>
    </location>
</feature>
<protein>
    <submittedName>
        <fullName evidence="2">Uncharacterized protein</fullName>
    </submittedName>
</protein>
<feature type="compositionally biased region" description="Low complexity" evidence="1">
    <location>
        <begin position="303"/>
        <end position="329"/>
    </location>
</feature>
<feature type="compositionally biased region" description="Basic residues" evidence="1">
    <location>
        <begin position="148"/>
        <end position="160"/>
    </location>
</feature>
<evidence type="ECO:0000256" key="1">
    <source>
        <dbReference type="SAM" id="MobiDB-lite"/>
    </source>
</evidence>
<dbReference type="AlphaFoldDB" id="A0A4U5PFQ4"/>
<gene>
    <name evidence="2" type="ORF">L596_009395</name>
</gene>
<dbReference type="EMBL" id="AZBU02000002">
    <property type="protein sequence ID" value="TKR95196.1"/>
    <property type="molecule type" value="Genomic_DNA"/>
</dbReference>
<comment type="caution">
    <text evidence="2">The sequence shown here is derived from an EMBL/GenBank/DDBJ whole genome shotgun (WGS) entry which is preliminary data.</text>
</comment>
<reference evidence="2 3" key="1">
    <citation type="journal article" date="2015" name="Genome Biol.">
        <title>Comparative genomics of Steinernema reveals deeply conserved gene regulatory networks.</title>
        <authorList>
            <person name="Dillman A.R."/>
            <person name="Macchietto M."/>
            <person name="Porter C.F."/>
            <person name="Rogers A."/>
            <person name="Williams B."/>
            <person name="Antoshechkin I."/>
            <person name="Lee M.M."/>
            <person name="Goodwin Z."/>
            <person name="Lu X."/>
            <person name="Lewis E.E."/>
            <person name="Goodrich-Blair H."/>
            <person name="Stock S.P."/>
            <person name="Adams B.J."/>
            <person name="Sternberg P.W."/>
            <person name="Mortazavi A."/>
        </authorList>
    </citation>
    <scope>NUCLEOTIDE SEQUENCE [LARGE SCALE GENOMIC DNA]</scope>
    <source>
        <strain evidence="2 3">ALL</strain>
    </source>
</reference>
<evidence type="ECO:0000313" key="3">
    <source>
        <dbReference type="Proteomes" id="UP000298663"/>
    </source>
</evidence>
<sequence length="378" mass="44744">MTTEHLMEDTEIYCEKCYDAGHQADKCPLLELEEEPRGLKSFSPIQEAVEETFDAPEDVKEDGEIFSEGEASQEELEQVPKPEEMKHEMTKPESPEIVILEVKEAKKTGSFKLPSSPEKPETRKESRTKRSRSRSPRRYHRRSESPKRHARISSPSRHHGAKDSRDIHSHKEHHHRGYNPQHRQGFQPHSHHQGRPQQFQRRPFDSRQFYEDRRLRQFPQQQRNDFRRPSPNRQLSQPPMPAMNLPQQMANIAQSFQIDPNMLKMAVAITQLTQNQNKPPQASIPLNLDSINVAPPQIQPYHQNQGPPQNRPYNQNRPNFQNRPNYQNRSQNQSFVRPQNFRNHERQDRSKFHHQERFDERGNHSKCHVNPRFIHKNR</sequence>
<feature type="compositionally biased region" description="Acidic residues" evidence="1">
    <location>
        <begin position="52"/>
        <end position="77"/>
    </location>
</feature>
<organism evidence="2 3">
    <name type="scientific">Steinernema carpocapsae</name>
    <name type="common">Entomopathogenic nematode</name>
    <dbReference type="NCBI Taxonomy" id="34508"/>
    <lineage>
        <taxon>Eukaryota</taxon>
        <taxon>Metazoa</taxon>
        <taxon>Ecdysozoa</taxon>
        <taxon>Nematoda</taxon>
        <taxon>Chromadorea</taxon>
        <taxon>Rhabditida</taxon>
        <taxon>Tylenchina</taxon>
        <taxon>Panagrolaimomorpha</taxon>
        <taxon>Strongyloidoidea</taxon>
        <taxon>Steinernematidae</taxon>
        <taxon>Steinernema</taxon>
    </lineage>
</organism>
<evidence type="ECO:0000313" key="2">
    <source>
        <dbReference type="EMBL" id="TKR95196.1"/>
    </source>
</evidence>
<reference evidence="2 3" key="2">
    <citation type="journal article" date="2019" name="G3 (Bethesda)">
        <title>Hybrid Assembly of the Genome of the Entomopathogenic Nematode Steinernema carpocapsae Identifies the X-Chromosome.</title>
        <authorList>
            <person name="Serra L."/>
            <person name="Macchietto M."/>
            <person name="Macias-Munoz A."/>
            <person name="McGill C.J."/>
            <person name="Rodriguez I.M."/>
            <person name="Rodriguez B."/>
            <person name="Murad R."/>
            <person name="Mortazavi A."/>
        </authorList>
    </citation>
    <scope>NUCLEOTIDE SEQUENCE [LARGE SCALE GENOMIC DNA]</scope>
    <source>
        <strain evidence="2 3">ALL</strain>
    </source>
</reference>
<accession>A0A4U5PFQ4</accession>
<feature type="compositionally biased region" description="Basic residues" evidence="1">
    <location>
        <begin position="364"/>
        <end position="378"/>
    </location>
</feature>
<proteinExistence type="predicted"/>
<keyword evidence="3" id="KW-1185">Reference proteome</keyword>
<feature type="compositionally biased region" description="Basic and acidic residues" evidence="1">
    <location>
        <begin position="342"/>
        <end position="363"/>
    </location>
</feature>
<name>A0A4U5PFQ4_STECR</name>
<feature type="compositionally biased region" description="Polar residues" evidence="1">
    <location>
        <begin position="330"/>
        <end position="341"/>
    </location>
</feature>
<feature type="region of interest" description="Disordered" evidence="1">
    <location>
        <begin position="294"/>
        <end position="378"/>
    </location>
</feature>
<feature type="compositionally biased region" description="Basic and acidic residues" evidence="1">
    <location>
        <begin position="78"/>
        <end position="94"/>
    </location>
</feature>